<keyword evidence="2" id="KW-1185">Reference proteome</keyword>
<dbReference type="Proteomes" id="UP001432251">
    <property type="component" value="Chromosome"/>
</dbReference>
<organism evidence="1 2">
    <name type="scientific">Streptomyces citrinus</name>
    <dbReference type="NCBI Taxonomy" id="3118173"/>
    <lineage>
        <taxon>Bacteria</taxon>
        <taxon>Bacillati</taxon>
        <taxon>Actinomycetota</taxon>
        <taxon>Actinomycetes</taxon>
        <taxon>Kitasatosporales</taxon>
        <taxon>Streptomycetaceae</taxon>
        <taxon>Streptomyces</taxon>
    </lineage>
</organism>
<protein>
    <submittedName>
        <fullName evidence="1">Uncharacterized protein</fullName>
    </submittedName>
</protein>
<sequence length="299" mass="32661">MVTSSHEFIHRIFQDHPEVLGPVLCALGVPVPPAPEIKVISPDATEHKPLERRADSVLHVTWAGSEDVTVIVESQQRVKPDKPASWAYYLGYYATKYERPALLLVTTRDRATARWAAGPFHFGAAGWTSHTVHPLVLGPDSIPAITSPDAAAENLAVAALAAVLRSEDPESPAILESLALALAAIPVENSGYWWESLDFSLGKGRAHDIWRDLMATIHFPGHGTFAEEQYLAGEAQGEAKGEAKGKAEGVLRILDHRGIDTTAEDRRRIAECTDLDTVDRWMDRAFSVASATELFAENE</sequence>
<evidence type="ECO:0000313" key="2">
    <source>
        <dbReference type="Proteomes" id="UP001432251"/>
    </source>
</evidence>
<name>A0ACD5AGJ5_9ACTN</name>
<evidence type="ECO:0000313" key="1">
    <source>
        <dbReference type="EMBL" id="WWQ66307.1"/>
    </source>
</evidence>
<gene>
    <name evidence="1" type="ORF">V2W30_25240</name>
</gene>
<dbReference type="EMBL" id="CP146022">
    <property type="protein sequence ID" value="WWQ66307.1"/>
    <property type="molecule type" value="Genomic_DNA"/>
</dbReference>
<accession>A0ACD5AGJ5</accession>
<reference evidence="1" key="1">
    <citation type="journal article" date="2025" name="Int. J. Syst. Evol. Microbiol.">
        <title>Streptomyces citrinus sp. nov., with yellow diffusible pigment.</title>
        <authorList>
            <person name="He Y."/>
            <person name="Yang E."/>
            <person name="Xu J."/>
            <person name="Sun Y."/>
            <person name="Sun L."/>
        </authorList>
    </citation>
    <scope>NUCLEOTIDE SEQUENCE</scope>
    <source>
        <strain evidence="1">Q6</strain>
    </source>
</reference>
<proteinExistence type="predicted"/>